<accession>A0A2Z6S302</accession>
<reference evidence="3" key="2">
    <citation type="submission" date="2019-10" db="EMBL/GenBank/DDBJ databases">
        <title>Conservation and host-specific expression of non-tandemly repeated heterogenous ribosome RNA gene in arbuscular mycorrhizal fungi.</title>
        <authorList>
            <person name="Maeda T."/>
            <person name="Kobayashi Y."/>
            <person name="Nakagawa T."/>
            <person name="Ezawa T."/>
            <person name="Yamaguchi K."/>
            <person name="Bino T."/>
            <person name="Nishimoto Y."/>
            <person name="Shigenobu S."/>
            <person name="Kawaguchi M."/>
        </authorList>
    </citation>
    <scope>NUCLEOTIDE SEQUENCE</scope>
    <source>
        <strain evidence="3">HR1</strain>
    </source>
</reference>
<reference evidence="2 4" key="1">
    <citation type="submission" date="2017-11" db="EMBL/GenBank/DDBJ databases">
        <title>The genome of Rhizophagus clarus HR1 reveals common genetic basis of auxotrophy among arbuscular mycorrhizal fungi.</title>
        <authorList>
            <person name="Kobayashi Y."/>
        </authorList>
    </citation>
    <scope>NUCLEOTIDE SEQUENCE [LARGE SCALE GENOMIC DNA]</scope>
    <source>
        <strain evidence="2 4">HR1</strain>
    </source>
</reference>
<dbReference type="Proteomes" id="UP000247702">
    <property type="component" value="Unassembled WGS sequence"/>
</dbReference>
<dbReference type="EMBL" id="BLAL01000193">
    <property type="protein sequence ID" value="GES90025.1"/>
    <property type="molecule type" value="Genomic_DNA"/>
</dbReference>
<name>A0A2Z6S302_9GLOM</name>
<evidence type="ECO:0000256" key="1">
    <source>
        <dbReference type="SAM" id="MobiDB-lite"/>
    </source>
</evidence>
<gene>
    <name evidence="3" type="ORF">RCL2_001689100</name>
    <name evidence="2" type="ORF">RclHR1_07390007</name>
</gene>
<dbReference type="AlphaFoldDB" id="A0A2Z6S302"/>
<organism evidence="2 4">
    <name type="scientific">Rhizophagus clarus</name>
    <dbReference type="NCBI Taxonomy" id="94130"/>
    <lineage>
        <taxon>Eukaryota</taxon>
        <taxon>Fungi</taxon>
        <taxon>Fungi incertae sedis</taxon>
        <taxon>Mucoromycota</taxon>
        <taxon>Glomeromycotina</taxon>
        <taxon>Glomeromycetes</taxon>
        <taxon>Glomerales</taxon>
        <taxon>Glomeraceae</taxon>
        <taxon>Rhizophagus</taxon>
    </lineage>
</organism>
<evidence type="ECO:0000313" key="2">
    <source>
        <dbReference type="EMBL" id="GBC07313.1"/>
    </source>
</evidence>
<keyword evidence="4" id="KW-1185">Reference proteome</keyword>
<comment type="caution">
    <text evidence="2">The sequence shown here is derived from an EMBL/GenBank/DDBJ whole genome shotgun (WGS) entry which is preliminary data.</text>
</comment>
<dbReference type="Proteomes" id="UP000615446">
    <property type="component" value="Unassembled WGS sequence"/>
</dbReference>
<proteinExistence type="predicted"/>
<feature type="region of interest" description="Disordered" evidence="1">
    <location>
        <begin position="1"/>
        <end position="34"/>
    </location>
</feature>
<evidence type="ECO:0000313" key="3">
    <source>
        <dbReference type="EMBL" id="GES90025.1"/>
    </source>
</evidence>
<evidence type="ECO:0000313" key="4">
    <source>
        <dbReference type="Proteomes" id="UP000247702"/>
    </source>
</evidence>
<protein>
    <submittedName>
        <fullName evidence="2">Uncharacterized protein</fullName>
    </submittedName>
</protein>
<dbReference type="EMBL" id="BEXD01004136">
    <property type="protein sequence ID" value="GBC07313.1"/>
    <property type="molecule type" value="Genomic_DNA"/>
</dbReference>
<sequence length="105" mass="11589">MNNNNNNPLQNNQNSLFPNSTNNNNNFSPSYTNNNCTTINEGGLPTHSNFIPYGVNTSPNSFSMPNLNPSQSGIYSFEIPGFRIIVVPTSPHCSSINNFTQFTQN</sequence>